<proteinExistence type="predicted"/>
<dbReference type="InterPro" id="IPR024402">
    <property type="entry name" value="DUF2726"/>
</dbReference>
<organism evidence="2">
    <name type="scientific">Burkholderia sp. M701</name>
    <dbReference type="NCBI Taxonomy" id="326454"/>
    <lineage>
        <taxon>Bacteria</taxon>
        <taxon>Pseudomonadati</taxon>
        <taxon>Pseudomonadota</taxon>
        <taxon>Betaproteobacteria</taxon>
        <taxon>Burkholderiales</taxon>
        <taxon>Burkholderiaceae</taxon>
        <taxon>Burkholderia</taxon>
    </lineage>
</organism>
<feature type="domain" description="DUF2726" evidence="1">
    <location>
        <begin position="2"/>
        <end position="116"/>
    </location>
</feature>
<sequence>MLTPHEQPLFWRLQEAVGSKYVVAPQVVFGAFLKVKSLPWVDKTTARNAVQHNRGDFVICNDKLEVVAVVELDDSTHDKKAQKIKDRRRDELMKAVGVKSVRYRHMPEVSRIRSDLGLR</sequence>
<geneLocation type="plasmid" evidence="2">
    <name>pM7012</name>
</geneLocation>
<evidence type="ECO:0000313" key="2">
    <source>
        <dbReference type="EMBL" id="BAO19013.1"/>
    </source>
</evidence>
<name>V5YNY4_9BURK</name>
<keyword evidence="2" id="KW-0614">Plasmid</keyword>
<accession>V5YNY4</accession>
<reference evidence="2" key="2">
    <citation type="submission" date="2024-06" db="EMBL/GenBank/DDBJ databases">
        <authorList>
            <person name="Sakai Y."/>
            <person name="Fujii T."/>
        </authorList>
    </citation>
    <scope>NUCLEOTIDE SEQUENCE</scope>
    <source>
        <strain evidence="2">M701</strain>
        <plasmid evidence="2">pM7012</plasmid>
    </source>
</reference>
<evidence type="ECO:0000259" key="1">
    <source>
        <dbReference type="Pfam" id="PF10881"/>
    </source>
</evidence>
<protein>
    <recommendedName>
        <fullName evidence="1">DUF2726 domain-containing protein</fullName>
    </recommendedName>
</protein>
<dbReference type="AlphaFoldDB" id="V5YNY4"/>
<dbReference type="EMBL" id="AB853026">
    <property type="protein sequence ID" value="BAO19013.1"/>
    <property type="molecule type" value="Genomic_DNA"/>
</dbReference>
<reference evidence="2" key="1">
    <citation type="journal article" date="2014" name="Microbiology">
        <title>A 2,4-dichlorophenoxyacetic acid degradation plasmid pM7012 discloses distribution of an unclassified megaplasmid group across bacterial species.</title>
        <authorList>
            <person name="Sakai Y."/>
            <person name="Ogawa N."/>
            <person name="Shimomura Y."/>
            <person name="Fujii T."/>
        </authorList>
    </citation>
    <scope>NUCLEOTIDE SEQUENCE</scope>
    <source>
        <strain evidence="2">M701</strain>
    </source>
</reference>
<dbReference type="Pfam" id="PF10881">
    <property type="entry name" value="DUF2726"/>
    <property type="match status" value="1"/>
</dbReference>